<protein>
    <recommendedName>
        <fullName evidence="4">Hyaluronan/mRNA-binding protein domain-containing protein</fullName>
    </recommendedName>
</protein>
<dbReference type="AlphaFoldDB" id="A0A6G1GK70"/>
<reference evidence="2" key="1">
    <citation type="journal article" date="2020" name="Stud. Mycol.">
        <title>101 Dothideomycetes genomes: a test case for predicting lifestyles and emergence of pathogens.</title>
        <authorList>
            <person name="Haridas S."/>
            <person name="Albert R."/>
            <person name="Binder M."/>
            <person name="Bloem J."/>
            <person name="Labutti K."/>
            <person name="Salamov A."/>
            <person name="Andreopoulos B."/>
            <person name="Baker S."/>
            <person name="Barry K."/>
            <person name="Bills G."/>
            <person name="Bluhm B."/>
            <person name="Cannon C."/>
            <person name="Castanera R."/>
            <person name="Culley D."/>
            <person name="Daum C."/>
            <person name="Ezra D."/>
            <person name="Gonzalez J."/>
            <person name="Henrissat B."/>
            <person name="Kuo A."/>
            <person name="Liang C."/>
            <person name="Lipzen A."/>
            <person name="Lutzoni F."/>
            <person name="Magnuson J."/>
            <person name="Mondo S."/>
            <person name="Nolan M."/>
            <person name="Ohm R."/>
            <person name="Pangilinan J."/>
            <person name="Park H.-J."/>
            <person name="Ramirez L."/>
            <person name="Alfaro M."/>
            <person name="Sun H."/>
            <person name="Tritt A."/>
            <person name="Yoshinaga Y."/>
            <person name="Zwiers L.-H."/>
            <person name="Turgeon B."/>
            <person name="Goodwin S."/>
            <person name="Spatafora J."/>
            <person name="Crous P."/>
            <person name="Grigoriev I."/>
        </authorList>
    </citation>
    <scope>NUCLEOTIDE SEQUENCE</scope>
    <source>
        <strain evidence="2">CBS 113979</strain>
    </source>
</reference>
<feature type="compositionally biased region" description="Basic and acidic residues" evidence="1">
    <location>
        <begin position="31"/>
        <end position="45"/>
    </location>
</feature>
<dbReference type="OrthoDB" id="2122308at2759"/>
<evidence type="ECO:0000313" key="2">
    <source>
        <dbReference type="EMBL" id="KAF1981118.1"/>
    </source>
</evidence>
<sequence length="142" mass="15699">TRSHKFNDRDHSEHLDGASNEHIPKFFGKSGHVDTDPKKTKKDGGGKGNWGHVGDEVQDYSFRMNNPRRRSNSSSHAVSLSAFKTKFETIEPEPVFEEEIHGPLSVSYEEDHNALEKASTTSSDNNGSVDGDEGAIDDSKKV</sequence>
<dbReference type="Proteomes" id="UP000800041">
    <property type="component" value="Unassembled WGS sequence"/>
</dbReference>
<feature type="compositionally biased region" description="Polar residues" evidence="1">
    <location>
        <begin position="118"/>
        <end position="128"/>
    </location>
</feature>
<keyword evidence="3" id="KW-1185">Reference proteome</keyword>
<feature type="region of interest" description="Disordered" evidence="1">
    <location>
        <begin position="1"/>
        <end position="57"/>
    </location>
</feature>
<feature type="region of interest" description="Disordered" evidence="1">
    <location>
        <begin position="98"/>
        <end position="142"/>
    </location>
</feature>
<name>A0A6G1GK70_9PEZI</name>
<evidence type="ECO:0000256" key="1">
    <source>
        <dbReference type="SAM" id="MobiDB-lite"/>
    </source>
</evidence>
<gene>
    <name evidence="2" type="ORF">K402DRAFT_398815</name>
</gene>
<accession>A0A6G1GK70</accession>
<feature type="non-terminal residue" evidence="2">
    <location>
        <position position="1"/>
    </location>
</feature>
<feature type="compositionally biased region" description="Basic and acidic residues" evidence="1">
    <location>
        <begin position="1"/>
        <end position="16"/>
    </location>
</feature>
<proteinExistence type="predicted"/>
<evidence type="ECO:0008006" key="4">
    <source>
        <dbReference type="Google" id="ProtNLM"/>
    </source>
</evidence>
<organism evidence="2 3">
    <name type="scientific">Aulographum hederae CBS 113979</name>
    <dbReference type="NCBI Taxonomy" id="1176131"/>
    <lineage>
        <taxon>Eukaryota</taxon>
        <taxon>Fungi</taxon>
        <taxon>Dikarya</taxon>
        <taxon>Ascomycota</taxon>
        <taxon>Pezizomycotina</taxon>
        <taxon>Dothideomycetes</taxon>
        <taxon>Pleosporomycetidae</taxon>
        <taxon>Aulographales</taxon>
        <taxon>Aulographaceae</taxon>
    </lineage>
</organism>
<dbReference type="EMBL" id="ML977207">
    <property type="protein sequence ID" value="KAF1981118.1"/>
    <property type="molecule type" value="Genomic_DNA"/>
</dbReference>
<evidence type="ECO:0000313" key="3">
    <source>
        <dbReference type="Proteomes" id="UP000800041"/>
    </source>
</evidence>